<sequence length="270" mass="29290">MSSQSTPLSLPGPSTGRGAPGSGNVFVQQTPRSLLVPFPCDTGTMVDVLIVEDEVELAAATAEYLEAAGITVAHHATAEDALTALAATPARVILLDVNLPGMNGFTFCRQVRAQAPTPIIFVSARVSDDDQILALTVGGDDYITKPFSLAVLLAKVRRALDRGTAMTAPSAEFDDGRLRVEDESGRTFLRGEELHLTATEDRLLRHLLRHRGRVATKTDIIEDVWGDLFTSDGTLTVHIRRLRARIEPDPDKPTYIKTVWGRGYLFEDGA</sequence>
<evidence type="ECO:0000256" key="6">
    <source>
        <dbReference type="SAM" id="MobiDB-lite"/>
    </source>
</evidence>
<keyword evidence="10" id="KW-1185">Reference proteome</keyword>
<dbReference type="CDD" id="cd00383">
    <property type="entry name" value="trans_reg_C"/>
    <property type="match status" value="1"/>
</dbReference>
<dbReference type="InterPro" id="IPR001867">
    <property type="entry name" value="OmpR/PhoB-type_DNA-bd"/>
</dbReference>
<feature type="domain" description="OmpR/PhoB-type" evidence="8">
    <location>
        <begin position="168"/>
        <end position="268"/>
    </location>
</feature>
<evidence type="ECO:0000313" key="9">
    <source>
        <dbReference type="EMBL" id="GAA4895759.1"/>
    </source>
</evidence>
<evidence type="ECO:0000256" key="5">
    <source>
        <dbReference type="PROSITE-ProRule" id="PRU01091"/>
    </source>
</evidence>
<evidence type="ECO:0000256" key="2">
    <source>
        <dbReference type="ARBA" id="ARBA00023012"/>
    </source>
</evidence>
<dbReference type="PANTHER" id="PTHR48111">
    <property type="entry name" value="REGULATOR OF RPOS"/>
    <property type="match status" value="1"/>
</dbReference>
<comment type="caution">
    <text evidence="9">The sequence shown here is derived from an EMBL/GenBank/DDBJ whole genome shotgun (WGS) entry which is preliminary data.</text>
</comment>
<evidence type="ECO:0000256" key="4">
    <source>
        <dbReference type="PROSITE-ProRule" id="PRU00169"/>
    </source>
</evidence>
<feature type="region of interest" description="Disordered" evidence="6">
    <location>
        <begin position="1"/>
        <end position="23"/>
    </location>
</feature>
<name>A0ABP9F930_9ACTN</name>
<dbReference type="SUPFAM" id="SSF52172">
    <property type="entry name" value="CheY-like"/>
    <property type="match status" value="1"/>
</dbReference>
<keyword evidence="3 5" id="KW-0238">DNA-binding</keyword>
<dbReference type="Pfam" id="PF00486">
    <property type="entry name" value="Trans_reg_C"/>
    <property type="match status" value="1"/>
</dbReference>
<dbReference type="InterPro" id="IPR016032">
    <property type="entry name" value="Sig_transdc_resp-reg_C-effctor"/>
</dbReference>
<protein>
    <submittedName>
        <fullName evidence="9">Response regulator transcription factor</fullName>
    </submittedName>
</protein>
<dbReference type="Gene3D" id="3.40.50.2300">
    <property type="match status" value="1"/>
</dbReference>
<dbReference type="PROSITE" id="PS50110">
    <property type="entry name" value="RESPONSE_REGULATORY"/>
    <property type="match status" value="1"/>
</dbReference>
<dbReference type="SMART" id="SM00448">
    <property type="entry name" value="REC"/>
    <property type="match status" value="1"/>
</dbReference>
<dbReference type="SUPFAM" id="SSF46894">
    <property type="entry name" value="C-terminal effector domain of the bipartite response regulators"/>
    <property type="match status" value="1"/>
</dbReference>
<evidence type="ECO:0000256" key="3">
    <source>
        <dbReference type="ARBA" id="ARBA00023125"/>
    </source>
</evidence>
<organism evidence="9 10">
    <name type="scientific">Tessaracoccus lubricantis</name>
    <dbReference type="NCBI Taxonomy" id="545543"/>
    <lineage>
        <taxon>Bacteria</taxon>
        <taxon>Bacillati</taxon>
        <taxon>Actinomycetota</taxon>
        <taxon>Actinomycetes</taxon>
        <taxon>Propionibacteriales</taxon>
        <taxon>Propionibacteriaceae</taxon>
        <taxon>Tessaracoccus</taxon>
    </lineage>
</organism>
<dbReference type="InterPro" id="IPR036388">
    <property type="entry name" value="WH-like_DNA-bd_sf"/>
</dbReference>
<keyword evidence="2" id="KW-0902">Two-component regulatory system</keyword>
<dbReference type="InterPro" id="IPR039420">
    <property type="entry name" value="WalR-like"/>
</dbReference>
<dbReference type="Pfam" id="PF00072">
    <property type="entry name" value="Response_reg"/>
    <property type="match status" value="1"/>
</dbReference>
<dbReference type="InterPro" id="IPR001789">
    <property type="entry name" value="Sig_transdc_resp-reg_receiver"/>
</dbReference>
<dbReference type="EMBL" id="BAABLV010000019">
    <property type="protein sequence ID" value="GAA4895759.1"/>
    <property type="molecule type" value="Genomic_DNA"/>
</dbReference>
<feature type="DNA-binding region" description="OmpR/PhoB-type" evidence="5">
    <location>
        <begin position="168"/>
        <end position="268"/>
    </location>
</feature>
<dbReference type="PANTHER" id="PTHR48111:SF40">
    <property type="entry name" value="PHOSPHATE REGULON TRANSCRIPTIONAL REGULATORY PROTEIN PHOB"/>
    <property type="match status" value="1"/>
</dbReference>
<proteinExistence type="predicted"/>
<dbReference type="Gene3D" id="6.10.250.690">
    <property type="match status" value="1"/>
</dbReference>
<dbReference type="Gene3D" id="1.10.10.10">
    <property type="entry name" value="Winged helix-like DNA-binding domain superfamily/Winged helix DNA-binding domain"/>
    <property type="match status" value="1"/>
</dbReference>
<dbReference type="InterPro" id="IPR011006">
    <property type="entry name" value="CheY-like_superfamily"/>
</dbReference>
<evidence type="ECO:0000259" key="8">
    <source>
        <dbReference type="PROSITE" id="PS51755"/>
    </source>
</evidence>
<feature type="modified residue" description="4-aspartylphosphate" evidence="4">
    <location>
        <position position="96"/>
    </location>
</feature>
<gene>
    <name evidence="9" type="ORF">GCM10025789_11650</name>
</gene>
<evidence type="ECO:0000313" key="10">
    <source>
        <dbReference type="Proteomes" id="UP001501521"/>
    </source>
</evidence>
<dbReference type="Proteomes" id="UP001501521">
    <property type="component" value="Unassembled WGS sequence"/>
</dbReference>
<keyword evidence="1 4" id="KW-0597">Phosphoprotein</keyword>
<evidence type="ECO:0000256" key="1">
    <source>
        <dbReference type="ARBA" id="ARBA00022553"/>
    </source>
</evidence>
<evidence type="ECO:0000259" key="7">
    <source>
        <dbReference type="PROSITE" id="PS50110"/>
    </source>
</evidence>
<accession>A0ABP9F930</accession>
<reference evidence="10" key="1">
    <citation type="journal article" date="2019" name="Int. J. Syst. Evol. Microbiol.">
        <title>The Global Catalogue of Microorganisms (GCM) 10K type strain sequencing project: providing services to taxonomists for standard genome sequencing and annotation.</title>
        <authorList>
            <consortium name="The Broad Institute Genomics Platform"/>
            <consortium name="The Broad Institute Genome Sequencing Center for Infectious Disease"/>
            <person name="Wu L."/>
            <person name="Ma J."/>
        </authorList>
    </citation>
    <scope>NUCLEOTIDE SEQUENCE [LARGE SCALE GENOMIC DNA]</scope>
    <source>
        <strain evidence="10">JCM 19125</strain>
    </source>
</reference>
<dbReference type="SMART" id="SM00862">
    <property type="entry name" value="Trans_reg_C"/>
    <property type="match status" value="1"/>
</dbReference>
<feature type="domain" description="Response regulatory" evidence="7">
    <location>
        <begin position="47"/>
        <end position="160"/>
    </location>
</feature>
<dbReference type="PROSITE" id="PS51755">
    <property type="entry name" value="OMPR_PHOB"/>
    <property type="match status" value="1"/>
</dbReference>